<name>A0ABY8EJF7_MALFU</name>
<dbReference type="InterPro" id="IPR003021">
    <property type="entry name" value="Rad1_Rec1_Rad17"/>
</dbReference>
<evidence type="ECO:0000313" key="8">
    <source>
        <dbReference type="Proteomes" id="UP000818624"/>
    </source>
</evidence>
<dbReference type="Gene3D" id="3.70.10.10">
    <property type="match status" value="1"/>
</dbReference>
<evidence type="ECO:0000256" key="5">
    <source>
        <dbReference type="ARBA" id="ARBA00023242"/>
    </source>
</evidence>
<evidence type="ECO:0000256" key="6">
    <source>
        <dbReference type="SAM" id="MobiDB-lite"/>
    </source>
</evidence>
<keyword evidence="5" id="KW-0539">Nucleus</keyword>
<feature type="region of interest" description="Disordered" evidence="6">
    <location>
        <begin position="206"/>
        <end position="227"/>
    </location>
</feature>
<proteinExistence type="inferred from homology"/>
<feature type="compositionally biased region" description="Polar residues" evidence="6">
    <location>
        <begin position="216"/>
        <end position="227"/>
    </location>
</feature>
<dbReference type="PANTHER" id="PTHR10870">
    <property type="entry name" value="CELL CYCLE CHECKPOINT PROTEIN RAD1"/>
    <property type="match status" value="1"/>
</dbReference>
<comment type="similarity">
    <text evidence="2">Belongs to the rad1 family.</text>
</comment>
<organism evidence="7 8">
    <name type="scientific">Malassezia furfur</name>
    <name type="common">Pityriasis versicolor infection agent</name>
    <name type="synonym">Pityrosporum furfur</name>
    <dbReference type="NCBI Taxonomy" id="55194"/>
    <lineage>
        <taxon>Eukaryota</taxon>
        <taxon>Fungi</taxon>
        <taxon>Dikarya</taxon>
        <taxon>Basidiomycota</taxon>
        <taxon>Ustilaginomycotina</taxon>
        <taxon>Malasseziomycetes</taxon>
        <taxon>Malasseziales</taxon>
        <taxon>Malasseziaceae</taxon>
        <taxon>Malassezia</taxon>
    </lineage>
</organism>
<evidence type="ECO:0000313" key="7">
    <source>
        <dbReference type="EMBL" id="WFD45847.1"/>
    </source>
</evidence>
<dbReference type="PRINTS" id="PR01245">
    <property type="entry name" value="RAD1REC1"/>
</dbReference>
<keyword evidence="4" id="KW-0234">DNA repair</keyword>
<dbReference type="InterPro" id="IPR046938">
    <property type="entry name" value="DNA_clamp_sf"/>
</dbReference>
<evidence type="ECO:0000256" key="1">
    <source>
        <dbReference type="ARBA" id="ARBA00004123"/>
    </source>
</evidence>
<evidence type="ECO:0008006" key="9">
    <source>
        <dbReference type="Google" id="ProtNLM"/>
    </source>
</evidence>
<keyword evidence="8" id="KW-1185">Reference proteome</keyword>
<protein>
    <recommendedName>
        <fullName evidence="9">Checkpoint protein</fullName>
    </recommendedName>
</protein>
<keyword evidence="3" id="KW-0227">DNA damage</keyword>
<comment type="subcellular location">
    <subcellularLocation>
        <location evidence="1">Nucleus</location>
    </subcellularLocation>
</comment>
<dbReference type="Proteomes" id="UP000818624">
    <property type="component" value="Chromosome 1"/>
</dbReference>
<dbReference type="Pfam" id="PF02144">
    <property type="entry name" value="Rad1"/>
    <property type="match status" value="1"/>
</dbReference>
<dbReference type="PANTHER" id="PTHR10870:SF0">
    <property type="entry name" value="CELL CYCLE CHECKPOINT PROTEIN RAD1"/>
    <property type="match status" value="1"/>
</dbReference>
<evidence type="ECO:0000256" key="2">
    <source>
        <dbReference type="ARBA" id="ARBA00010991"/>
    </source>
</evidence>
<reference evidence="7 8" key="1">
    <citation type="journal article" date="2020" name="Elife">
        <title>Loss of centromere function drives karyotype evolution in closely related Malassezia species.</title>
        <authorList>
            <person name="Sankaranarayanan S.R."/>
            <person name="Ianiri G."/>
            <person name="Coelho M.A."/>
            <person name="Reza M.H."/>
            <person name="Thimmappa B.C."/>
            <person name="Ganguly P."/>
            <person name="Vadnala R.N."/>
            <person name="Sun S."/>
            <person name="Siddharthan R."/>
            <person name="Tellgren-Roth C."/>
            <person name="Dawson T.L."/>
            <person name="Heitman J."/>
            <person name="Sanyal K."/>
        </authorList>
    </citation>
    <scope>NUCLEOTIDE SEQUENCE [LARGE SCALE GENOMIC DNA]</scope>
    <source>
        <strain evidence="7">CBS14141</strain>
    </source>
</reference>
<evidence type="ECO:0000256" key="4">
    <source>
        <dbReference type="ARBA" id="ARBA00023204"/>
    </source>
</evidence>
<dbReference type="SUPFAM" id="SSF55979">
    <property type="entry name" value="DNA clamp"/>
    <property type="match status" value="1"/>
</dbReference>
<evidence type="ECO:0000256" key="3">
    <source>
        <dbReference type="ARBA" id="ARBA00022763"/>
    </source>
</evidence>
<gene>
    <name evidence="7" type="ORF">GLX27_000472</name>
</gene>
<accession>A0ABY8EJF7</accession>
<dbReference type="EMBL" id="CP046234">
    <property type="protein sequence ID" value="WFD45847.1"/>
    <property type="molecule type" value="Genomic_DNA"/>
</dbReference>
<sequence length="317" mass="35147">MTTARGVLYARVADASMLTAMLRAVNFTAFATISISASGLEVVSEVNKAVQAHAYLYASIFDEYSFVPPRNWMELANRDDSDDEDAQPYISFELNVSTMVQCLTLFEGRMHANDSRGMDARRRGDYVEITYRDFGEPLSVGLHTGRIDMNFRLRTLDSSMVPDLQFSPETTVAQVIMKSEYLARAFQELDAGGETQVHVHFRPRTGRTERGGLDLSTENSHGSTEISFPNENQLTEKFDCVESVACAYPLQCVAYMLQAIKTSLKTSLRIDENGMLSVQFMIASHHAQAMTRSAAPLTVAASGHAFVEFLCCPLTDA</sequence>